<evidence type="ECO:0000256" key="2">
    <source>
        <dbReference type="ARBA" id="ARBA00004514"/>
    </source>
</evidence>
<dbReference type="InterPro" id="IPR054477">
    <property type="entry name" value="LTN1_E3_ligase_6th"/>
</dbReference>
<evidence type="ECO:0000256" key="5">
    <source>
        <dbReference type="ARBA" id="ARBA00012483"/>
    </source>
</evidence>
<dbReference type="InterPro" id="IPR013083">
    <property type="entry name" value="Znf_RING/FYVE/PHD"/>
</dbReference>
<comment type="subcellular location">
    <subcellularLocation>
        <location evidence="2">Cytoplasm</location>
        <location evidence="2">Cytosol</location>
    </subcellularLocation>
</comment>
<name>A0AB34G7C4_9HYPO</name>
<dbReference type="Pfam" id="PF23009">
    <property type="entry name" value="UBC_like"/>
    <property type="match status" value="1"/>
</dbReference>
<keyword evidence="13 16" id="KW-0862">Zinc</keyword>
<keyword evidence="11 15" id="KW-0863">Zinc-finger</keyword>
<evidence type="ECO:0000256" key="14">
    <source>
        <dbReference type="ARBA" id="ARBA00055150"/>
    </source>
</evidence>
<evidence type="ECO:0000259" key="17">
    <source>
        <dbReference type="PROSITE" id="PS50089"/>
    </source>
</evidence>
<feature type="domain" description="RING-type" evidence="17">
    <location>
        <begin position="1556"/>
        <end position="1602"/>
    </location>
</feature>
<dbReference type="SMART" id="SM00184">
    <property type="entry name" value="RING"/>
    <property type="match status" value="1"/>
</dbReference>
<dbReference type="GO" id="GO:0008270">
    <property type="term" value="F:zinc ion binding"/>
    <property type="evidence" value="ECO:0007669"/>
    <property type="project" value="UniProtKB-KW"/>
</dbReference>
<dbReference type="InterPro" id="IPR016024">
    <property type="entry name" value="ARM-type_fold"/>
</dbReference>
<keyword evidence="8 16" id="KW-0808">Transferase</keyword>
<dbReference type="Proteomes" id="UP001163105">
    <property type="component" value="Unassembled WGS sequence"/>
</dbReference>
<dbReference type="Pfam" id="PF13639">
    <property type="entry name" value="zf-RING_2"/>
    <property type="match status" value="1"/>
</dbReference>
<comment type="similarity">
    <text evidence="4 16">Belongs to the LTN1 family.</text>
</comment>
<comment type="subunit">
    <text evidence="16">Component of the ribosome quality control complex (RQC).</text>
</comment>
<evidence type="ECO:0000256" key="3">
    <source>
        <dbReference type="ARBA" id="ARBA00004906"/>
    </source>
</evidence>
<comment type="pathway">
    <text evidence="3 16">Protein modification; protein ubiquitination.</text>
</comment>
<comment type="function">
    <text evidence="16">E3 ubiquitin-protein ligase. Component of the ribosome quality control complex (RQC), a ribosome-associated complex that mediates ubiquitination and extraction of incompletely synthesized nascent chains for proteasomal degradation.</text>
</comment>
<keyword evidence="9 16" id="KW-0479">Metal-binding</keyword>
<dbReference type="InterPro" id="IPR039804">
    <property type="entry name" value="RING-CH-C4HC3_LTN1"/>
</dbReference>
<evidence type="ECO:0000256" key="6">
    <source>
        <dbReference type="ARBA" id="ARBA00017157"/>
    </source>
</evidence>
<dbReference type="SUPFAM" id="SSF57850">
    <property type="entry name" value="RING/U-box"/>
    <property type="match status" value="1"/>
</dbReference>
<dbReference type="GO" id="GO:0005829">
    <property type="term" value="C:cytosol"/>
    <property type="evidence" value="ECO:0007669"/>
    <property type="project" value="UniProtKB-SubCell"/>
</dbReference>
<keyword evidence="19" id="KW-1185">Reference proteome</keyword>
<dbReference type="CDD" id="cd16491">
    <property type="entry name" value="RING-CH-C4HC3_LTN1"/>
    <property type="match status" value="1"/>
</dbReference>
<dbReference type="InterPro" id="IPR011989">
    <property type="entry name" value="ARM-like"/>
</dbReference>
<dbReference type="PROSITE" id="PS50089">
    <property type="entry name" value="ZF_RING_2"/>
    <property type="match status" value="1"/>
</dbReference>
<evidence type="ECO:0000313" key="18">
    <source>
        <dbReference type="EMBL" id="KAJ6447290.1"/>
    </source>
</evidence>
<evidence type="ECO:0000256" key="13">
    <source>
        <dbReference type="ARBA" id="ARBA00022833"/>
    </source>
</evidence>
<dbReference type="InterPro" id="IPR057030">
    <property type="entry name" value="TPR_Rkr-1"/>
</dbReference>
<reference evidence="18" key="1">
    <citation type="submission" date="2023-01" db="EMBL/GenBank/DDBJ databases">
        <title>The growth and conidiation of Purpureocillium lavendulum are regulated by nitrogen source and histone H3K14 acetylation.</title>
        <authorList>
            <person name="Tang P."/>
            <person name="Han J."/>
            <person name="Zhang C."/>
            <person name="Tang P."/>
            <person name="Qi F."/>
            <person name="Zhang K."/>
            <person name="Liang L."/>
        </authorList>
    </citation>
    <scope>NUCLEOTIDE SEQUENCE</scope>
    <source>
        <strain evidence="18">YMF1.00683</strain>
    </source>
</reference>
<dbReference type="PANTHER" id="PTHR12389">
    <property type="entry name" value="ZINC FINGER PROTEIN 294"/>
    <property type="match status" value="1"/>
</dbReference>
<dbReference type="Pfam" id="PF22999">
    <property type="entry name" value="LTN1_E3_ligase_6th"/>
    <property type="match status" value="1"/>
</dbReference>
<organism evidence="18 19">
    <name type="scientific">Purpureocillium lavendulum</name>
    <dbReference type="NCBI Taxonomy" id="1247861"/>
    <lineage>
        <taxon>Eukaryota</taxon>
        <taxon>Fungi</taxon>
        <taxon>Dikarya</taxon>
        <taxon>Ascomycota</taxon>
        <taxon>Pezizomycotina</taxon>
        <taxon>Sordariomycetes</taxon>
        <taxon>Hypocreomycetidae</taxon>
        <taxon>Hypocreales</taxon>
        <taxon>Ophiocordycipitaceae</taxon>
        <taxon>Purpureocillium</taxon>
    </lineage>
</organism>
<dbReference type="FunFam" id="3.30.40.10:FF:000038">
    <property type="entry name" value="E3 ubiquitin-protein ligase listerin"/>
    <property type="match status" value="1"/>
</dbReference>
<protein>
    <recommendedName>
        <fullName evidence="6 16">E3 ubiquitin-protein ligase listerin</fullName>
        <ecNumber evidence="5 16">2.3.2.27</ecNumber>
    </recommendedName>
    <alternativeName>
        <fullName evidence="16">RING-type E3 ubiquitin transferase listerin</fullName>
    </alternativeName>
</protein>
<evidence type="ECO:0000256" key="8">
    <source>
        <dbReference type="ARBA" id="ARBA00022679"/>
    </source>
</evidence>
<evidence type="ECO:0000256" key="4">
    <source>
        <dbReference type="ARBA" id="ARBA00007997"/>
    </source>
</evidence>
<keyword evidence="10" id="KW-0677">Repeat</keyword>
<evidence type="ECO:0000256" key="9">
    <source>
        <dbReference type="ARBA" id="ARBA00022723"/>
    </source>
</evidence>
<accession>A0AB34G7C4</accession>
<evidence type="ECO:0000256" key="15">
    <source>
        <dbReference type="PROSITE-ProRule" id="PRU00175"/>
    </source>
</evidence>
<dbReference type="PANTHER" id="PTHR12389:SF0">
    <property type="entry name" value="E3 UBIQUITIN-PROTEIN LIGASE LISTERIN"/>
    <property type="match status" value="1"/>
</dbReference>
<comment type="function">
    <text evidence="14">E3 ubiquitin-protein ligase component of the ribosome quality control complex (RQC), a ribosome-associated complex that mediates ubiquitination and extraction of incompletely synthesized nascent chains for proteasomal degradation. Mediates ubiquitination of proteins derived from mRNAs lacking stop codons (non-stop proteins) and other translation arrest products induced by poly-lysine sequences and tandem rare codons. Ubiquitination leads to CDC48 recruitment for extraction and degradation of the incomplete translation product. May indirectly play a role in chromatin function and transcription.</text>
</comment>
<keyword evidence="12 16" id="KW-0833">Ubl conjugation pathway</keyword>
<dbReference type="Pfam" id="PF23280">
    <property type="entry name" value="TPR_26"/>
    <property type="match status" value="1"/>
</dbReference>
<evidence type="ECO:0000256" key="11">
    <source>
        <dbReference type="ARBA" id="ARBA00022771"/>
    </source>
</evidence>
<dbReference type="InterPro" id="IPR001841">
    <property type="entry name" value="Znf_RING"/>
</dbReference>
<dbReference type="GO" id="GO:0072344">
    <property type="term" value="P:rescue of stalled ribosome"/>
    <property type="evidence" value="ECO:0007669"/>
    <property type="project" value="UniProtKB-UniRule"/>
</dbReference>
<dbReference type="SMART" id="SM01197">
    <property type="entry name" value="FANCL_C"/>
    <property type="match status" value="1"/>
</dbReference>
<evidence type="ECO:0000256" key="1">
    <source>
        <dbReference type="ARBA" id="ARBA00000900"/>
    </source>
</evidence>
<evidence type="ECO:0000256" key="10">
    <source>
        <dbReference type="ARBA" id="ARBA00022737"/>
    </source>
</evidence>
<dbReference type="Gene3D" id="3.30.40.10">
    <property type="entry name" value="Zinc/RING finger domain, C3HC4 (zinc finger)"/>
    <property type="match status" value="1"/>
</dbReference>
<dbReference type="InterPro" id="IPR011016">
    <property type="entry name" value="Znf_RING-CH"/>
</dbReference>
<evidence type="ECO:0000313" key="19">
    <source>
        <dbReference type="Proteomes" id="UP001163105"/>
    </source>
</evidence>
<gene>
    <name evidence="18" type="primary">LTN1</name>
    <name evidence="18" type="ORF">O9K51_02065</name>
</gene>
<dbReference type="Gene3D" id="1.25.10.10">
    <property type="entry name" value="Leucine-rich Repeat Variant"/>
    <property type="match status" value="1"/>
</dbReference>
<keyword evidence="7" id="KW-0963">Cytoplasm</keyword>
<dbReference type="EC" id="2.3.2.27" evidence="5 16"/>
<dbReference type="GO" id="GO:1990116">
    <property type="term" value="P:ribosome-associated ubiquitin-dependent protein catabolic process"/>
    <property type="evidence" value="ECO:0007669"/>
    <property type="project" value="UniProtKB-UniRule"/>
</dbReference>
<dbReference type="SUPFAM" id="SSF48371">
    <property type="entry name" value="ARM repeat"/>
    <property type="match status" value="1"/>
</dbReference>
<dbReference type="Pfam" id="PF22958">
    <property type="entry name" value="Ltn1_1st"/>
    <property type="match status" value="1"/>
</dbReference>
<comment type="caution">
    <text evidence="18">The sequence shown here is derived from an EMBL/GenBank/DDBJ whole genome shotgun (WGS) entry which is preliminary data.</text>
</comment>
<dbReference type="GO" id="GO:0043023">
    <property type="term" value="F:ribosomal large subunit binding"/>
    <property type="evidence" value="ECO:0007669"/>
    <property type="project" value="TreeGrafter"/>
</dbReference>
<comment type="catalytic activity">
    <reaction evidence="1 16">
        <text>S-ubiquitinyl-[E2 ubiquitin-conjugating enzyme]-L-cysteine + [acceptor protein]-L-lysine = [E2 ubiquitin-conjugating enzyme]-L-cysteine + N(6)-ubiquitinyl-[acceptor protein]-L-lysine.</text>
        <dbReference type="EC" id="2.3.2.27"/>
    </reaction>
</comment>
<dbReference type="SMART" id="SM00744">
    <property type="entry name" value="RINGv"/>
    <property type="match status" value="1"/>
</dbReference>
<dbReference type="GO" id="GO:0061630">
    <property type="term" value="F:ubiquitin protein ligase activity"/>
    <property type="evidence" value="ECO:0007669"/>
    <property type="project" value="UniProtKB-UniRule"/>
</dbReference>
<evidence type="ECO:0000256" key="12">
    <source>
        <dbReference type="ARBA" id="ARBA00022786"/>
    </source>
</evidence>
<dbReference type="InterPro" id="IPR054476">
    <property type="entry name" value="Ltn1_N"/>
</dbReference>
<sequence>MSRALGGGGGVPRSAFGSAATGSTLSYLAEPPSFAAVSDPNLVVSLKNVLKKDSTTKAKALEDLLQHVQAHPHDQGGGVEEALLAIWTQIYPRISIDNSRRVRELSHTIQFELLKSARKRMERHLPKVVGAWLSGLYDRDRVVARAANEGLSSFLNTPEKVSGFWHKCRAQILDYALEAIQETRDTLSDERSTTAEDAEAKYFRVVAASLSLVLELLQLRDAGLEQLSERYDEYFGEDVVWKAITFNDQQVRKAACQLLFICLERKLPYADSSKARQAFVTGGLKTSQAGSALEYVRALTKLTQHTPAIWEGSPKDKKSPFTRLQAFIAKGSQGSPPRYWEYLDQLLALIPANVLTVDASSGLLSSLKSGITSREEPRTNTSYSWKCFVDAATRCLMPLSDDERLALAKEHLFPLFEQFLFSVSGRPNSIPLGPNAMTVIVDIHVGLLQTSPRLAEAVGAEWDRLGAQLCTNIAGSLPEVSKDYQTSQGQIGEEGRRWFGLVGLLHGELQKSGVVDNTASPSTKAVSQCLMLLESRNLKPFGAAKALEYALSTAPHLFDGELGGRLAHFLRAAAEDDMAKVMQSASSTSLFSSLHMLGSIPGQQESYEAIWRAWASATLLLSDPDQRKLALTSLLSQHKAASLARNTPALQDILLTEAHQAAHADQGSTNSHSLQLITTALDHKAVEPETRRRIAKDAVATLATPSDHPERVLAVLEAVASSAPELFSEDDAIRTELVALLLGLTELSDSVVSAKAARIRSLVDGEGSGTLPVIEIIQSNLDRAGPQSLEIGTLVSQAMAAAGTDAPWEEIFPSTNVWMTELSPFLDRPLHPSLAITCGVGGAVSLPRRPETLPSSQIRTSRDRRGRSVPGRMALYVSELFRATGQNIPLLRQLRIELLYLQCLSLQLASDQITVAATNGLWQSLEEDEAALEAEELVTSSRSMLNDVVSSASGWIDTTDDSISGVVNGLVDLAMKEATDYSPRGVYSARVLSEVLQALTDAHGLPGGAEERFLRPDTLKARPETVFLAAGLVKGFGESLQASKAVGNFCNRLVSDIAAASADGERTCMTLVLFTLCAQLYEAGELPVANNRIVFAAKQITSWAEDLDVLDPGLCAEMCRALAWLLPSMKGVYGSYWEKALQLCTGLWERAGQLVLEQALPFIHSSLKLYKVLESIEDPNDDLQEALRDLSAAKSRDLVELLKLPRDSDSQPLAIVDGMLCREVEKIPVARIPDPVSLFPLVASESRDIQTAAFNMLHRKIPEQQQQQAVDMLLDKIDARLPDELLSLLLDPPTLDKFSDEVLADFPSSIRCYLLTWKLLFDAFSSSSFKTRSDYTEHLKSGDYASPLLEFLFDVLGHSAAHPLNLDREGLGAQQICDYDVKLAESGPAEQNLHWLMVHVYYLALKYVPGLFRAWYLDCRSKQTKIAVEAWTTKYFSPLIISETLDGVQDWADTQEPAPADEQELIVKVSKTAREVTAAYEVDESQAAIVIKLSSSYPIEGVTVSGLHRVAVSERKWQSWILTTQGVITFSNGSIIDGLQVFKRNITGALKGQSECAICYSIISADKRTPDKRCTTCKNLFHRTCLYKWFQSSNQNTCPLCRNPIDYLGSDTAAKRRQ</sequence>
<dbReference type="InterPro" id="IPR039795">
    <property type="entry name" value="LTN1/Rkr1"/>
</dbReference>
<dbReference type="GO" id="GO:1990112">
    <property type="term" value="C:RQC complex"/>
    <property type="evidence" value="ECO:0007669"/>
    <property type="project" value="UniProtKB-UniRule"/>
</dbReference>
<dbReference type="EMBL" id="JAQHRD010000001">
    <property type="protein sequence ID" value="KAJ6447290.1"/>
    <property type="molecule type" value="Genomic_DNA"/>
</dbReference>
<evidence type="ECO:0000256" key="16">
    <source>
        <dbReference type="RuleBase" id="RU367090"/>
    </source>
</evidence>
<proteinExistence type="inferred from homology"/>
<evidence type="ECO:0000256" key="7">
    <source>
        <dbReference type="ARBA" id="ARBA00022490"/>
    </source>
</evidence>
<dbReference type="InterPro" id="IPR054478">
    <property type="entry name" value="LTN1_UBC"/>
</dbReference>